<dbReference type="GeneID" id="96004000"/>
<feature type="compositionally biased region" description="Basic and acidic residues" evidence="1">
    <location>
        <begin position="634"/>
        <end position="645"/>
    </location>
</feature>
<feature type="compositionally biased region" description="Acidic residues" evidence="1">
    <location>
        <begin position="617"/>
        <end position="626"/>
    </location>
</feature>
<feature type="region of interest" description="Disordered" evidence="1">
    <location>
        <begin position="177"/>
        <end position="196"/>
    </location>
</feature>
<gene>
    <name evidence="3" type="ORF">WHR41_02556</name>
</gene>
<evidence type="ECO:0000259" key="2">
    <source>
        <dbReference type="Pfam" id="PF24494"/>
    </source>
</evidence>
<dbReference type="AlphaFoldDB" id="A0AB34KVC9"/>
<feature type="region of interest" description="Disordered" evidence="1">
    <location>
        <begin position="210"/>
        <end position="232"/>
    </location>
</feature>
<comment type="caution">
    <text evidence="3">The sequence shown here is derived from an EMBL/GenBank/DDBJ whole genome shotgun (WGS) entry which is preliminary data.</text>
</comment>
<accession>A0AB34KVC9</accession>
<sequence length="645" mass="72188">MAPNPLTPRRPTGPRNNWTYKQRVVLHILWTEHPLPCAERVRLFNRIFEHELAACGFPHGLDLGKLSAQYAESKQTQKSTWKKTWERVCHGSSDEDLNLRRRLQAQITKIRNQGDISRATLGPAPVTPTGPRQLPSSGYATPGPSTRKRGVAKPTTPAIEEAHEDLFQVVSKRQSIFHDDDDEEYTPSRSKKRRLTSPVVVIPPSPVSIKKHKTAYAPDPQRGSKATKYRSGGRPGATMLLVRMEGSKSIWLKPDEYAETQLPLVNVSEEAAHPNPPALLFRYWDDRSHGRNSKIGFVSGRFASALVGPRVPPKCDVIEWNDIAQHLNNAGMDRTGVPSPLISTSNLLIWVLRMALKKAEPSARISVIDTSKLDPQSIYHVPPFYEELKKKRPFTKGGFQYRGSHEHLIWYQVPASAMVGTFGLADITSLAQSSKTLKKLLRLEQLATAKSSGADIIKTLKQADIRISSCVAKAIGETVYFLGLNHTSSVDMLSRAVFEIVQGWALKPEERSQEKAEFFAHVFIQKSEGPVGLDDHAKLKHALLNGLQWSCGDLNVHLKGPAAFEQMKSRAAKRGLNDPITLVTNELDAIKLHAVMYEKRQQRAQLLLSDTVANEGNQEEEEDEIEVLTPATPQRRERVDQILYE</sequence>
<dbReference type="Pfam" id="PF24494">
    <property type="entry name" value="DUF7587"/>
    <property type="match status" value="1"/>
</dbReference>
<keyword evidence="4" id="KW-1185">Reference proteome</keyword>
<organism evidence="3 4">
    <name type="scientific">Cladosporium halotolerans</name>
    <dbReference type="NCBI Taxonomy" id="1052096"/>
    <lineage>
        <taxon>Eukaryota</taxon>
        <taxon>Fungi</taxon>
        <taxon>Dikarya</taxon>
        <taxon>Ascomycota</taxon>
        <taxon>Pezizomycotina</taxon>
        <taxon>Dothideomycetes</taxon>
        <taxon>Dothideomycetidae</taxon>
        <taxon>Cladosporiales</taxon>
        <taxon>Cladosporiaceae</taxon>
        <taxon>Cladosporium</taxon>
    </lineage>
</organism>
<name>A0AB34KVC9_9PEZI</name>
<dbReference type="InterPro" id="IPR056009">
    <property type="entry name" value="DUF7587"/>
</dbReference>
<evidence type="ECO:0000313" key="3">
    <source>
        <dbReference type="EMBL" id="KAL1588780.1"/>
    </source>
</evidence>
<dbReference type="RefSeq" id="XP_069231885.1">
    <property type="nucleotide sequence ID" value="XM_069371162.1"/>
</dbReference>
<evidence type="ECO:0000256" key="1">
    <source>
        <dbReference type="SAM" id="MobiDB-lite"/>
    </source>
</evidence>
<dbReference type="Proteomes" id="UP000803884">
    <property type="component" value="Unassembled WGS sequence"/>
</dbReference>
<feature type="region of interest" description="Disordered" evidence="1">
    <location>
        <begin position="614"/>
        <end position="645"/>
    </location>
</feature>
<feature type="region of interest" description="Disordered" evidence="1">
    <location>
        <begin position="117"/>
        <end position="151"/>
    </location>
</feature>
<evidence type="ECO:0000313" key="4">
    <source>
        <dbReference type="Proteomes" id="UP000803884"/>
    </source>
</evidence>
<protein>
    <recommendedName>
        <fullName evidence="2">DUF7587 domain-containing protein</fullName>
    </recommendedName>
</protein>
<feature type="domain" description="DUF7587" evidence="2">
    <location>
        <begin position="276"/>
        <end position="426"/>
    </location>
</feature>
<reference evidence="3 4" key="1">
    <citation type="journal article" date="2020" name="Microbiol. Resour. Announc.">
        <title>Draft Genome Sequence of a Cladosporium Species Isolated from the Mesophotic Ascidian Didemnum maculosum.</title>
        <authorList>
            <person name="Gioti A."/>
            <person name="Siaperas R."/>
            <person name="Nikolaivits E."/>
            <person name="Le Goff G."/>
            <person name="Ouazzani J."/>
            <person name="Kotoulas G."/>
            <person name="Topakas E."/>
        </authorList>
    </citation>
    <scope>NUCLEOTIDE SEQUENCE [LARGE SCALE GENOMIC DNA]</scope>
    <source>
        <strain evidence="3 4">TM138-S3</strain>
    </source>
</reference>
<dbReference type="EMBL" id="JAAQHG020000006">
    <property type="protein sequence ID" value="KAL1588780.1"/>
    <property type="molecule type" value="Genomic_DNA"/>
</dbReference>
<proteinExistence type="predicted"/>